<dbReference type="Proteomes" id="UP001320831">
    <property type="component" value="Unassembled WGS sequence"/>
</dbReference>
<evidence type="ECO:0000313" key="3">
    <source>
        <dbReference type="Proteomes" id="UP001320831"/>
    </source>
</evidence>
<dbReference type="InterPro" id="IPR050177">
    <property type="entry name" value="Lipid_A_modif_metabolic_enz"/>
</dbReference>
<dbReference type="InterPro" id="IPR001509">
    <property type="entry name" value="Epimerase_deHydtase"/>
</dbReference>
<protein>
    <submittedName>
        <fullName evidence="2">NAD-dependent epimerase/dehydratase family protein</fullName>
    </submittedName>
</protein>
<gene>
    <name evidence="2" type="ORF">N5A92_19820</name>
</gene>
<name>A0ABT2LV79_9HYPH</name>
<keyword evidence="3" id="KW-1185">Reference proteome</keyword>
<evidence type="ECO:0000259" key="1">
    <source>
        <dbReference type="Pfam" id="PF01370"/>
    </source>
</evidence>
<dbReference type="EMBL" id="JAOCZP010000007">
    <property type="protein sequence ID" value="MCT7377268.1"/>
    <property type="molecule type" value="Genomic_DNA"/>
</dbReference>
<dbReference type="PANTHER" id="PTHR43245">
    <property type="entry name" value="BIFUNCTIONAL POLYMYXIN RESISTANCE PROTEIN ARNA"/>
    <property type="match status" value="1"/>
</dbReference>
<dbReference type="PANTHER" id="PTHR43245:SF58">
    <property type="entry name" value="BLL5923 PROTEIN"/>
    <property type="match status" value="1"/>
</dbReference>
<dbReference type="RefSeq" id="WP_260905705.1">
    <property type="nucleotide sequence ID" value="NZ_JAOCZP010000007.1"/>
</dbReference>
<dbReference type="Pfam" id="PF01370">
    <property type="entry name" value="Epimerase"/>
    <property type="match status" value="1"/>
</dbReference>
<proteinExistence type="predicted"/>
<dbReference type="Gene3D" id="3.40.50.720">
    <property type="entry name" value="NAD(P)-binding Rossmann-like Domain"/>
    <property type="match status" value="1"/>
</dbReference>
<accession>A0ABT2LV79</accession>
<feature type="domain" description="NAD-dependent epimerase/dehydratase" evidence="1">
    <location>
        <begin position="4"/>
        <end position="208"/>
    </location>
</feature>
<dbReference type="SUPFAM" id="SSF51735">
    <property type="entry name" value="NAD(P)-binding Rossmann-fold domains"/>
    <property type="match status" value="1"/>
</dbReference>
<comment type="caution">
    <text evidence="2">The sequence shown here is derived from an EMBL/GenBank/DDBJ whole genome shotgun (WGS) entry which is preliminary data.</text>
</comment>
<dbReference type="InterPro" id="IPR036291">
    <property type="entry name" value="NAD(P)-bd_dom_sf"/>
</dbReference>
<evidence type="ECO:0000313" key="2">
    <source>
        <dbReference type="EMBL" id="MCT7377268.1"/>
    </source>
</evidence>
<sequence>MAKVLVTGASGFIGRHLAPLLAARGHDVAEAGRRPRAGARRFFAVGEINAATDWQAALAGVDAVVHLAGVAHREDACEAEYFAINEAGTGRLVEACAAAGVHAVVFVSSIAAREGANAYGLSKRAGEAHVQRFAAMDGKTGIALRPPLAYGHDAPGNWQRLQRLAATGVPLPFGLVSNHRSLCSVGNLCDAIAVAAEAGLLGIGSGVYEVADREQVSLCEMLTLLRAGMGRPRRLLPVPPGLLRLAARASGRRKLAAALLDDLTLDPSDFMRTFEWNPPETAQDAILQSGQSYVKQSRPHGELVEP</sequence>
<organism evidence="2 3">
    <name type="scientific">Chelativorans salis</name>
    <dbReference type="NCBI Taxonomy" id="2978478"/>
    <lineage>
        <taxon>Bacteria</taxon>
        <taxon>Pseudomonadati</taxon>
        <taxon>Pseudomonadota</taxon>
        <taxon>Alphaproteobacteria</taxon>
        <taxon>Hyphomicrobiales</taxon>
        <taxon>Phyllobacteriaceae</taxon>
        <taxon>Chelativorans</taxon>
    </lineage>
</organism>
<reference evidence="2 3" key="1">
    <citation type="submission" date="2022-09" db="EMBL/GenBank/DDBJ databases">
        <title>Chelativorans salina sp. nov., a novel slightly halophilic bacterium isolated from a saline lake sediment enrichment.</title>
        <authorList>
            <person name="Gao L."/>
            <person name="Fang B.-Z."/>
            <person name="Li W.-J."/>
        </authorList>
    </citation>
    <scope>NUCLEOTIDE SEQUENCE [LARGE SCALE GENOMIC DNA]</scope>
    <source>
        <strain evidence="2 3">EGI FJ00035</strain>
    </source>
</reference>